<evidence type="ECO:0000313" key="1">
    <source>
        <dbReference type="EMBL" id="KAK7494978.1"/>
    </source>
</evidence>
<keyword evidence="2" id="KW-1185">Reference proteome</keyword>
<evidence type="ECO:0000313" key="2">
    <source>
        <dbReference type="Proteomes" id="UP001519460"/>
    </source>
</evidence>
<protein>
    <submittedName>
        <fullName evidence="1">Uncharacterized protein</fullName>
    </submittedName>
</protein>
<reference evidence="1 2" key="1">
    <citation type="journal article" date="2023" name="Sci. Data">
        <title>Genome assembly of the Korean intertidal mud-creeper Batillaria attramentaria.</title>
        <authorList>
            <person name="Patra A.K."/>
            <person name="Ho P.T."/>
            <person name="Jun S."/>
            <person name="Lee S.J."/>
            <person name="Kim Y."/>
            <person name="Won Y.J."/>
        </authorList>
    </citation>
    <scope>NUCLEOTIDE SEQUENCE [LARGE SCALE GENOMIC DNA]</scope>
    <source>
        <strain evidence="1">Wonlab-2016</strain>
    </source>
</reference>
<dbReference type="AlphaFoldDB" id="A0ABD0L677"/>
<comment type="caution">
    <text evidence="1">The sequence shown here is derived from an EMBL/GenBank/DDBJ whole genome shotgun (WGS) entry which is preliminary data.</text>
</comment>
<name>A0ABD0L677_9CAEN</name>
<sequence>MVPREESQISTEVKHLSTLAVGEGGTPFAWDQEIWKEDGCPFSDVQRAGVNPFSNTTFTVSFMVTATAFMDSHKAKQAPIRIRVLPANGHSPRDRRTDRGTFVIAFPYNVAAKPDLPATQTYPSVRH</sequence>
<proteinExistence type="predicted"/>
<organism evidence="1 2">
    <name type="scientific">Batillaria attramentaria</name>
    <dbReference type="NCBI Taxonomy" id="370345"/>
    <lineage>
        <taxon>Eukaryota</taxon>
        <taxon>Metazoa</taxon>
        <taxon>Spiralia</taxon>
        <taxon>Lophotrochozoa</taxon>
        <taxon>Mollusca</taxon>
        <taxon>Gastropoda</taxon>
        <taxon>Caenogastropoda</taxon>
        <taxon>Sorbeoconcha</taxon>
        <taxon>Cerithioidea</taxon>
        <taxon>Batillariidae</taxon>
        <taxon>Batillaria</taxon>
    </lineage>
</organism>
<gene>
    <name evidence="1" type="ORF">BaRGS_00013857</name>
</gene>
<dbReference type="Proteomes" id="UP001519460">
    <property type="component" value="Unassembled WGS sequence"/>
</dbReference>
<accession>A0ABD0L677</accession>
<dbReference type="EMBL" id="JACVVK020000079">
    <property type="protein sequence ID" value="KAK7494978.1"/>
    <property type="molecule type" value="Genomic_DNA"/>
</dbReference>